<evidence type="ECO:0000256" key="2">
    <source>
        <dbReference type="ARBA" id="ARBA00022801"/>
    </source>
</evidence>
<dbReference type="Pfam" id="PF02230">
    <property type="entry name" value="Abhydrolase_2"/>
    <property type="match status" value="1"/>
</dbReference>
<feature type="domain" description="Phospholipase/carboxylesterase/thioesterase" evidence="3">
    <location>
        <begin position="26"/>
        <end position="143"/>
    </location>
</feature>
<gene>
    <name evidence="4" type="ORF">C8E83_3490</name>
</gene>
<evidence type="ECO:0000256" key="1">
    <source>
        <dbReference type="ARBA" id="ARBA00022729"/>
    </source>
</evidence>
<dbReference type="RefSeq" id="WP_147430226.1">
    <property type="nucleotide sequence ID" value="NZ_RBKS01000001.1"/>
</dbReference>
<dbReference type="SUPFAM" id="SSF53474">
    <property type="entry name" value="alpha/beta-Hydrolases"/>
    <property type="match status" value="1"/>
</dbReference>
<dbReference type="InterPro" id="IPR003140">
    <property type="entry name" value="PLipase/COase/thioEstase"/>
</dbReference>
<dbReference type="Proteomes" id="UP000280008">
    <property type="component" value="Unassembled WGS sequence"/>
</dbReference>
<protein>
    <submittedName>
        <fullName evidence="4">Phospholipase/carboxylesterase</fullName>
    </submittedName>
</protein>
<dbReference type="OrthoDB" id="9780848at2"/>
<keyword evidence="1" id="KW-0732">Signal</keyword>
<proteinExistence type="predicted"/>
<keyword evidence="2" id="KW-0378">Hydrolase</keyword>
<dbReference type="InterPro" id="IPR050955">
    <property type="entry name" value="Plant_Biomass_Hydrol_Est"/>
</dbReference>
<reference evidence="4 5" key="1">
    <citation type="submission" date="2018-10" db="EMBL/GenBank/DDBJ databases">
        <title>Sequencing the genomes of 1000 actinobacteria strains.</title>
        <authorList>
            <person name="Klenk H.-P."/>
        </authorList>
    </citation>
    <scope>NUCLEOTIDE SEQUENCE [LARGE SCALE GENOMIC DNA]</scope>
    <source>
        <strain evidence="4 5">DSM 17894</strain>
    </source>
</reference>
<dbReference type="Gene3D" id="3.40.50.1820">
    <property type="entry name" value="alpha/beta hydrolase"/>
    <property type="match status" value="1"/>
</dbReference>
<dbReference type="PANTHER" id="PTHR43037">
    <property type="entry name" value="UNNAMED PRODUCT-RELATED"/>
    <property type="match status" value="1"/>
</dbReference>
<sequence length="220" mass="22924">MTAANSMATSAGQPQWVHAYVTGTGPVVVALHGLGGAETDMVSLAQQLAADALVIAPRAGVLERGIHRWVPRSKPRTKKQSGLIETTGKLAAFISETILEQRLESRPVIVTGFSSGADIALALGILHPGLVDAVVSFSGTYPLGDLDVPDGLEGERFLLVGSDGDTGTDGMTLPRLAAELEARHALAAVRVRPGGRQITATDVATARTWLGEQFPEADGL</sequence>
<dbReference type="InterPro" id="IPR029058">
    <property type="entry name" value="AB_hydrolase_fold"/>
</dbReference>
<accession>A0A495IM34</accession>
<name>A0A495IM34_9MICO</name>
<keyword evidence="5" id="KW-1185">Reference proteome</keyword>
<dbReference type="EMBL" id="RBKS01000001">
    <property type="protein sequence ID" value="RKR76321.1"/>
    <property type="molecule type" value="Genomic_DNA"/>
</dbReference>
<evidence type="ECO:0000313" key="4">
    <source>
        <dbReference type="EMBL" id="RKR76321.1"/>
    </source>
</evidence>
<dbReference type="GO" id="GO:0016787">
    <property type="term" value="F:hydrolase activity"/>
    <property type="evidence" value="ECO:0007669"/>
    <property type="project" value="UniProtKB-KW"/>
</dbReference>
<evidence type="ECO:0000313" key="5">
    <source>
        <dbReference type="Proteomes" id="UP000280008"/>
    </source>
</evidence>
<dbReference type="PANTHER" id="PTHR43037:SF5">
    <property type="entry name" value="FERULOYL ESTERASE"/>
    <property type="match status" value="1"/>
</dbReference>
<dbReference type="AlphaFoldDB" id="A0A495IM34"/>
<comment type="caution">
    <text evidence="4">The sequence shown here is derived from an EMBL/GenBank/DDBJ whole genome shotgun (WGS) entry which is preliminary data.</text>
</comment>
<evidence type="ECO:0000259" key="3">
    <source>
        <dbReference type="Pfam" id="PF02230"/>
    </source>
</evidence>
<organism evidence="4 5">
    <name type="scientific">Frondihabitans australicus</name>
    <dbReference type="NCBI Taxonomy" id="386892"/>
    <lineage>
        <taxon>Bacteria</taxon>
        <taxon>Bacillati</taxon>
        <taxon>Actinomycetota</taxon>
        <taxon>Actinomycetes</taxon>
        <taxon>Micrococcales</taxon>
        <taxon>Microbacteriaceae</taxon>
        <taxon>Frondihabitans</taxon>
    </lineage>
</organism>